<reference evidence="1" key="1">
    <citation type="submission" date="2023-11" db="EMBL/GenBank/DDBJ databases">
        <authorList>
            <person name="Poullet M."/>
        </authorList>
    </citation>
    <scope>NUCLEOTIDE SEQUENCE</scope>
    <source>
        <strain evidence="1">E1834</strain>
    </source>
</reference>
<dbReference type="Proteomes" id="UP001497535">
    <property type="component" value="Unassembled WGS sequence"/>
</dbReference>
<evidence type="ECO:0000313" key="1">
    <source>
        <dbReference type="EMBL" id="CAK5107321.1"/>
    </source>
</evidence>
<name>A0ACB1AVD2_MELEN</name>
<accession>A0ACB1AVD2</accession>
<keyword evidence="2" id="KW-1185">Reference proteome</keyword>
<proteinExistence type="predicted"/>
<gene>
    <name evidence="1" type="ORF">MENTE1834_LOCUS43677</name>
</gene>
<organism evidence="1 2">
    <name type="scientific">Meloidogyne enterolobii</name>
    <name type="common">Root-knot nematode worm</name>
    <name type="synonym">Meloidogyne mayaguensis</name>
    <dbReference type="NCBI Taxonomy" id="390850"/>
    <lineage>
        <taxon>Eukaryota</taxon>
        <taxon>Metazoa</taxon>
        <taxon>Ecdysozoa</taxon>
        <taxon>Nematoda</taxon>
        <taxon>Chromadorea</taxon>
        <taxon>Rhabditida</taxon>
        <taxon>Tylenchina</taxon>
        <taxon>Tylenchomorpha</taxon>
        <taxon>Tylenchoidea</taxon>
        <taxon>Meloidogynidae</taxon>
        <taxon>Meloidogyninae</taxon>
        <taxon>Meloidogyne</taxon>
    </lineage>
</organism>
<protein>
    <submittedName>
        <fullName evidence="1">Uncharacterized protein</fullName>
    </submittedName>
</protein>
<dbReference type="EMBL" id="CAVMJV010000125">
    <property type="protein sequence ID" value="CAK5107321.1"/>
    <property type="molecule type" value="Genomic_DNA"/>
</dbReference>
<sequence>MKAVESKSEKGHAVTLKEIIEECRAFLANKSEALYLVKEIMSEVKKEVPEVNTVEKVKCLENSGNESECKKEWTKPNVKY</sequence>
<evidence type="ECO:0000313" key="2">
    <source>
        <dbReference type="Proteomes" id="UP001497535"/>
    </source>
</evidence>
<comment type="caution">
    <text evidence="1">The sequence shown here is derived from an EMBL/GenBank/DDBJ whole genome shotgun (WGS) entry which is preliminary data.</text>
</comment>